<dbReference type="EMBL" id="BKZW01000001">
    <property type="protein sequence ID" value="GER89521.1"/>
    <property type="molecule type" value="Genomic_DNA"/>
</dbReference>
<evidence type="ECO:0000313" key="2">
    <source>
        <dbReference type="Proteomes" id="UP000326912"/>
    </source>
</evidence>
<protein>
    <submittedName>
        <fullName evidence="1">Uncharacterized protein</fullName>
    </submittedName>
</protein>
<proteinExistence type="predicted"/>
<organism evidence="1 2">
    <name type="scientific">Dictyobacter vulcani</name>
    <dbReference type="NCBI Taxonomy" id="2607529"/>
    <lineage>
        <taxon>Bacteria</taxon>
        <taxon>Bacillati</taxon>
        <taxon>Chloroflexota</taxon>
        <taxon>Ktedonobacteria</taxon>
        <taxon>Ktedonobacterales</taxon>
        <taxon>Dictyobacteraceae</taxon>
        <taxon>Dictyobacter</taxon>
    </lineage>
</organism>
<reference evidence="1 2" key="1">
    <citation type="submission" date="2019-10" db="EMBL/GenBank/DDBJ databases">
        <title>Dictyobacter vulcani sp. nov., within the class Ktedonobacteria, isolated from soil of volcanic Mt. Zao.</title>
        <authorList>
            <person name="Zheng Y."/>
            <person name="Wang C.M."/>
            <person name="Sakai Y."/>
            <person name="Abe K."/>
            <person name="Yokota A."/>
            <person name="Yabe S."/>
        </authorList>
    </citation>
    <scope>NUCLEOTIDE SEQUENCE [LARGE SCALE GENOMIC DNA]</scope>
    <source>
        <strain evidence="1 2">W12</strain>
    </source>
</reference>
<dbReference type="Proteomes" id="UP000326912">
    <property type="component" value="Unassembled WGS sequence"/>
</dbReference>
<accession>A0A5J4KSW0</accession>
<gene>
    <name evidence="1" type="ORF">KDW_36830</name>
</gene>
<dbReference type="AlphaFoldDB" id="A0A5J4KSW0"/>
<evidence type="ECO:0000313" key="1">
    <source>
        <dbReference type="EMBL" id="GER89521.1"/>
    </source>
</evidence>
<comment type="caution">
    <text evidence="1">The sequence shown here is derived from an EMBL/GenBank/DDBJ whole genome shotgun (WGS) entry which is preliminary data.</text>
</comment>
<sequence>MRTSEGNDSLAWINRKGESVTQSQLAILRAAACDSQTPAIARPEIQHDLVMAGVKHIIEEETIGSIGQLGSRTGARMRTYNQLKRFTETTKGTLFPASPELLKAIDEIYRYPLQESARDTLNRQLRTGIQDDDLADLVIKLRDANRLCHILEEEEPQEPQIICSLGLFAPITS</sequence>
<name>A0A5J4KSW0_9CHLR</name>
<keyword evidence="2" id="KW-1185">Reference proteome</keyword>